<proteinExistence type="predicted"/>
<feature type="domain" description="Plastid lipid-associated protein/fibrillin conserved" evidence="4">
    <location>
        <begin position="36"/>
        <end position="161"/>
    </location>
</feature>
<dbReference type="PANTHER" id="PTHR31906">
    <property type="entry name" value="PLASTID-LIPID-ASSOCIATED PROTEIN 4, CHLOROPLASTIC-RELATED"/>
    <property type="match status" value="1"/>
</dbReference>
<keyword evidence="2" id="KW-0934">Plastid</keyword>
<dbReference type="EMBL" id="HBNS01051889">
    <property type="protein sequence ID" value="CAE4652779.1"/>
    <property type="molecule type" value="Transcribed_RNA"/>
</dbReference>
<evidence type="ECO:0000256" key="2">
    <source>
        <dbReference type="ARBA" id="ARBA00022640"/>
    </source>
</evidence>
<accession>A0A6S9BVI7</accession>
<dbReference type="InterPro" id="IPR039633">
    <property type="entry name" value="PAP"/>
</dbReference>
<evidence type="ECO:0000313" key="5">
    <source>
        <dbReference type="EMBL" id="CAE4652779.1"/>
    </source>
</evidence>
<gene>
    <name evidence="5" type="ORF">DBRI00130_LOCUS38349</name>
</gene>
<sequence length="202" mass="22595">MRSIHEVILTVLCIPSVASAFSLILPGPFAQSKRNELKTKLLDLASETKRGINQTPEQREEIRQLFEDLERLNPTKGPLASDKVNGDWSLDYSTSESIIGKGGFPRIGPIVQKIDTKSLSAENSEVVSYFGVKVPRKITAELKPENNQFTNVQFKRFVLGPIEFDAPEKFKGSLDVTYLDDELRLTRGDKGNIFVLTRLGDL</sequence>
<name>A0A6S9BVI7_9STRA</name>
<dbReference type="InterPro" id="IPR006843">
    <property type="entry name" value="PAP/fibrillin_dom"/>
</dbReference>
<keyword evidence="3" id="KW-0732">Signal</keyword>
<reference evidence="5" key="1">
    <citation type="submission" date="2021-01" db="EMBL/GenBank/DDBJ databases">
        <authorList>
            <person name="Corre E."/>
            <person name="Pelletier E."/>
            <person name="Niang G."/>
            <person name="Scheremetjew M."/>
            <person name="Finn R."/>
            <person name="Kale V."/>
            <person name="Holt S."/>
            <person name="Cochrane G."/>
            <person name="Meng A."/>
            <person name="Brown T."/>
            <person name="Cohen L."/>
        </authorList>
    </citation>
    <scope>NUCLEOTIDE SEQUENCE</scope>
    <source>
        <strain evidence="5">GSO104</strain>
    </source>
</reference>
<comment type="subcellular location">
    <subcellularLocation>
        <location evidence="1">Plastid</location>
    </subcellularLocation>
</comment>
<feature type="chain" id="PRO_5030159531" description="Plastid lipid-associated protein/fibrillin conserved domain-containing protein" evidence="3">
    <location>
        <begin position="21"/>
        <end position="202"/>
    </location>
</feature>
<feature type="signal peptide" evidence="3">
    <location>
        <begin position="1"/>
        <end position="20"/>
    </location>
</feature>
<dbReference type="Pfam" id="PF04755">
    <property type="entry name" value="PAP_fibrillin"/>
    <property type="match status" value="1"/>
</dbReference>
<evidence type="ECO:0000256" key="3">
    <source>
        <dbReference type="SAM" id="SignalP"/>
    </source>
</evidence>
<protein>
    <recommendedName>
        <fullName evidence="4">Plastid lipid-associated protein/fibrillin conserved domain-containing protein</fullName>
    </recommendedName>
</protein>
<organism evidence="5">
    <name type="scientific">Ditylum brightwellii</name>
    <dbReference type="NCBI Taxonomy" id="49249"/>
    <lineage>
        <taxon>Eukaryota</taxon>
        <taxon>Sar</taxon>
        <taxon>Stramenopiles</taxon>
        <taxon>Ochrophyta</taxon>
        <taxon>Bacillariophyta</taxon>
        <taxon>Mediophyceae</taxon>
        <taxon>Lithodesmiophycidae</taxon>
        <taxon>Lithodesmiales</taxon>
        <taxon>Lithodesmiaceae</taxon>
        <taxon>Ditylum</taxon>
    </lineage>
</organism>
<evidence type="ECO:0000259" key="4">
    <source>
        <dbReference type="Pfam" id="PF04755"/>
    </source>
</evidence>
<dbReference type="AlphaFoldDB" id="A0A6S9BVI7"/>
<dbReference type="GO" id="GO:0009536">
    <property type="term" value="C:plastid"/>
    <property type="evidence" value="ECO:0007669"/>
    <property type="project" value="UniProtKB-SubCell"/>
</dbReference>
<evidence type="ECO:0000256" key="1">
    <source>
        <dbReference type="ARBA" id="ARBA00004474"/>
    </source>
</evidence>